<evidence type="ECO:0000256" key="1">
    <source>
        <dbReference type="SAM" id="MobiDB-lite"/>
    </source>
</evidence>
<proteinExistence type="predicted"/>
<comment type="caution">
    <text evidence="2">The sequence shown here is derived from an EMBL/GenBank/DDBJ whole genome shotgun (WGS) entry which is preliminary data.</text>
</comment>
<dbReference type="Proteomes" id="UP001244207">
    <property type="component" value="Unassembled WGS sequence"/>
</dbReference>
<gene>
    <name evidence="2" type="ORF">BDZ83DRAFT_614397</name>
</gene>
<name>A0AAD8XH10_GLOAC</name>
<protein>
    <submittedName>
        <fullName evidence="2">Uncharacterized protein</fullName>
    </submittedName>
</protein>
<sequence>MSTITQAVPGCCYCCVPACGMHTCVFVGMLNRGTPLACPNSTSPTHSKSETRKRQPNGKTGIG</sequence>
<evidence type="ECO:0000313" key="2">
    <source>
        <dbReference type="EMBL" id="KAK1726927.1"/>
    </source>
</evidence>
<dbReference type="RefSeq" id="XP_060366982.1">
    <property type="nucleotide sequence ID" value="XM_060507831.1"/>
</dbReference>
<feature type="region of interest" description="Disordered" evidence="1">
    <location>
        <begin position="38"/>
        <end position="63"/>
    </location>
</feature>
<accession>A0AAD8XH10</accession>
<organism evidence="2 3">
    <name type="scientific">Glomerella acutata</name>
    <name type="common">Colletotrichum acutatum</name>
    <dbReference type="NCBI Taxonomy" id="27357"/>
    <lineage>
        <taxon>Eukaryota</taxon>
        <taxon>Fungi</taxon>
        <taxon>Dikarya</taxon>
        <taxon>Ascomycota</taxon>
        <taxon>Pezizomycotina</taxon>
        <taxon>Sordariomycetes</taxon>
        <taxon>Hypocreomycetidae</taxon>
        <taxon>Glomerellales</taxon>
        <taxon>Glomerellaceae</taxon>
        <taxon>Colletotrichum</taxon>
        <taxon>Colletotrichum acutatum species complex</taxon>
    </lineage>
</organism>
<evidence type="ECO:0000313" key="3">
    <source>
        <dbReference type="Proteomes" id="UP001244207"/>
    </source>
</evidence>
<keyword evidence="3" id="KW-1185">Reference proteome</keyword>
<dbReference type="GeneID" id="85391730"/>
<reference evidence="2" key="1">
    <citation type="submission" date="2021-12" db="EMBL/GenBank/DDBJ databases">
        <title>Comparative genomics, transcriptomics and evolutionary studies reveal genomic signatures of adaptation to plant cell wall in hemibiotrophic fungi.</title>
        <authorList>
            <consortium name="DOE Joint Genome Institute"/>
            <person name="Baroncelli R."/>
            <person name="Diaz J.F."/>
            <person name="Benocci T."/>
            <person name="Peng M."/>
            <person name="Battaglia E."/>
            <person name="Haridas S."/>
            <person name="Andreopoulos W."/>
            <person name="Labutti K."/>
            <person name="Pangilinan J."/>
            <person name="Floch G.L."/>
            <person name="Makela M.R."/>
            <person name="Henrissat B."/>
            <person name="Grigoriev I.V."/>
            <person name="Crouch J.A."/>
            <person name="De Vries R.P."/>
            <person name="Sukno S.A."/>
            <person name="Thon M.R."/>
        </authorList>
    </citation>
    <scope>NUCLEOTIDE SEQUENCE</scope>
    <source>
        <strain evidence="2">CBS 112980</strain>
    </source>
</reference>
<dbReference type="EMBL" id="JAHMHS010000028">
    <property type="protein sequence ID" value="KAK1726927.1"/>
    <property type="molecule type" value="Genomic_DNA"/>
</dbReference>
<dbReference type="AlphaFoldDB" id="A0AAD8XH10"/>